<dbReference type="RefSeq" id="WP_193123515.1">
    <property type="nucleotide sequence ID" value="NZ_JADBGI010000019.1"/>
</dbReference>
<protein>
    <recommendedName>
        <fullName evidence="3">WD40 repeat domain-containing protein</fullName>
    </recommendedName>
</protein>
<evidence type="ECO:0008006" key="3">
    <source>
        <dbReference type="Google" id="ProtNLM"/>
    </source>
</evidence>
<dbReference type="SUPFAM" id="SSF50969">
    <property type="entry name" value="YVTN repeat-like/Quinoprotein amine dehydrogenase"/>
    <property type="match status" value="1"/>
</dbReference>
<dbReference type="EMBL" id="JADBGI010000019">
    <property type="protein sequence ID" value="MBE3000910.1"/>
    <property type="molecule type" value="Genomic_DNA"/>
</dbReference>
<evidence type="ECO:0000313" key="1">
    <source>
        <dbReference type="EMBL" id="MBE3000910.1"/>
    </source>
</evidence>
<reference evidence="1 2" key="1">
    <citation type="submission" date="2020-09" db="EMBL/GenBank/DDBJ databases">
        <title>Diversity and distribution of actinomycetes associated with coral in the coast of Hainan.</title>
        <authorList>
            <person name="Li F."/>
        </authorList>
    </citation>
    <scope>NUCLEOTIDE SEQUENCE [LARGE SCALE GENOMIC DNA]</scope>
    <source>
        <strain evidence="1 2">HNM0947</strain>
    </source>
</reference>
<dbReference type="Proteomes" id="UP000806528">
    <property type="component" value="Unassembled WGS sequence"/>
</dbReference>
<dbReference type="InterPro" id="IPR011044">
    <property type="entry name" value="Quino_amine_DH_bsu"/>
</dbReference>
<accession>A0ABR9PAN8</accession>
<comment type="caution">
    <text evidence="1">The sequence shown here is derived from an EMBL/GenBank/DDBJ whole genome shotgun (WGS) entry which is preliminary data.</text>
</comment>
<organism evidence="1 2">
    <name type="scientific">Nocardiopsis coralli</name>
    <dbReference type="NCBI Taxonomy" id="2772213"/>
    <lineage>
        <taxon>Bacteria</taxon>
        <taxon>Bacillati</taxon>
        <taxon>Actinomycetota</taxon>
        <taxon>Actinomycetes</taxon>
        <taxon>Streptosporangiales</taxon>
        <taxon>Nocardiopsidaceae</taxon>
        <taxon>Nocardiopsis</taxon>
    </lineage>
</organism>
<gene>
    <name evidence="1" type="ORF">IDM40_19760</name>
</gene>
<keyword evidence="2" id="KW-1185">Reference proteome</keyword>
<name>A0ABR9PAN8_9ACTN</name>
<dbReference type="InterPro" id="IPR015943">
    <property type="entry name" value="WD40/YVTN_repeat-like_dom_sf"/>
</dbReference>
<evidence type="ECO:0000313" key="2">
    <source>
        <dbReference type="Proteomes" id="UP000806528"/>
    </source>
</evidence>
<proteinExistence type="predicted"/>
<sequence>MDTESEDTVLRFPEEGEESAEAMNYQVAFSQDGSLVAIAEGSESVLVYDLEEDEVLHELTPRGLVNGMTFDRDGTYLFAGAATERPARSGVPVGPGDR</sequence>
<dbReference type="Gene3D" id="2.130.10.10">
    <property type="entry name" value="YVTN repeat-like/Quinoprotein amine dehydrogenase"/>
    <property type="match status" value="1"/>
</dbReference>